<dbReference type="AlphaFoldDB" id="A0AAJ3LTR3"/>
<name>A0AAJ3LTR3_PROHU</name>
<protein>
    <submittedName>
        <fullName evidence="1">Uncharacterized protein</fullName>
    </submittedName>
</protein>
<accession>A0AAJ3LTR3</accession>
<dbReference type="EMBL" id="LXEV01000021">
    <property type="protein sequence ID" value="OAT47061.1"/>
    <property type="molecule type" value="Genomic_DNA"/>
</dbReference>
<sequence>MLRKNCPLFSNHAKKREKTVENKVEDIEKKLGIYGEVNVKEKSSGRELKIMRVDQLNI</sequence>
<evidence type="ECO:0000313" key="1">
    <source>
        <dbReference type="EMBL" id="OAT47061.1"/>
    </source>
</evidence>
<organism evidence="1 2">
    <name type="scientific">Proteus hauseri ATCC 700826</name>
    <dbReference type="NCBI Taxonomy" id="1354271"/>
    <lineage>
        <taxon>Bacteria</taxon>
        <taxon>Pseudomonadati</taxon>
        <taxon>Pseudomonadota</taxon>
        <taxon>Gammaproteobacteria</taxon>
        <taxon>Enterobacterales</taxon>
        <taxon>Morganellaceae</taxon>
        <taxon>Proteus</taxon>
    </lineage>
</organism>
<gene>
    <name evidence="1" type="ORF">M997_1587</name>
</gene>
<reference evidence="1 2" key="1">
    <citation type="submission" date="2016-04" db="EMBL/GenBank/DDBJ databases">
        <title>ATOL: Assembling a taxonomically balanced genome-scale reconstruction of the evolutionary history of the Enterobacteriaceae.</title>
        <authorList>
            <person name="Plunkett G.III."/>
            <person name="Neeno-Eckwall E.C."/>
            <person name="Glasner J.D."/>
            <person name="Perna N.T."/>
        </authorList>
    </citation>
    <scope>NUCLEOTIDE SEQUENCE [LARGE SCALE GENOMIC DNA]</scope>
    <source>
        <strain evidence="1 2">ATCC 700826</strain>
    </source>
</reference>
<proteinExistence type="predicted"/>
<dbReference type="Proteomes" id="UP000078250">
    <property type="component" value="Unassembled WGS sequence"/>
</dbReference>
<evidence type="ECO:0000313" key="2">
    <source>
        <dbReference type="Proteomes" id="UP000078250"/>
    </source>
</evidence>
<keyword evidence="2" id="KW-1185">Reference proteome</keyword>
<comment type="caution">
    <text evidence="1">The sequence shown here is derived from an EMBL/GenBank/DDBJ whole genome shotgun (WGS) entry which is preliminary data.</text>
</comment>